<proteinExistence type="predicted"/>
<evidence type="ECO:0000313" key="1">
    <source>
        <dbReference type="EMBL" id="CAB4125950.1"/>
    </source>
</evidence>
<dbReference type="EMBL" id="LR796187">
    <property type="protein sequence ID" value="CAB4125950.1"/>
    <property type="molecule type" value="Genomic_DNA"/>
</dbReference>
<sequence length="165" mass="17536">MSYYSSPHSATSIVGGGSATDTITLTNTGAGSSHTILGGGGAGSSTISYTGAGLAGTGLTYNTATTSWAAPTTNFNDGTTPVMTIPHGSSTIQIEKEATLDVKGNVKINGVDLEERLKTIETRLQIPTRDVTMEAKHPKLAELYKEYMKELEKYKTWDRIKGEDE</sequence>
<dbReference type="EMBL" id="LR798231">
    <property type="protein sequence ID" value="CAB5209021.1"/>
    <property type="molecule type" value="Genomic_DNA"/>
</dbReference>
<evidence type="ECO:0000313" key="2">
    <source>
        <dbReference type="EMBL" id="CAB5209021.1"/>
    </source>
</evidence>
<name>A0A6J7WEA2_9CAUD</name>
<accession>A0A6J7WEA2</accession>
<organism evidence="2">
    <name type="scientific">uncultured Caudovirales phage</name>
    <dbReference type="NCBI Taxonomy" id="2100421"/>
    <lineage>
        <taxon>Viruses</taxon>
        <taxon>Duplodnaviria</taxon>
        <taxon>Heunggongvirae</taxon>
        <taxon>Uroviricota</taxon>
        <taxon>Caudoviricetes</taxon>
        <taxon>Peduoviridae</taxon>
        <taxon>Maltschvirus</taxon>
        <taxon>Maltschvirus maltsch</taxon>
    </lineage>
</organism>
<protein>
    <submittedName>
        <fullName evidence="2">Uncharacterized protein</fullName>
    </submittedName>
</protein>
<gene>
    <name evidence="2" type="ORF">UFOVP181_288</name>
    <name evidence="1" type="ORF">UFOVP57_351</name>
</gene>
<reference evidence="2" key="1">
    <citation type="submission" date="2020-05" db="EMBL/GenBank/DDBJ databases">
        <authorList>
            <person name="Chiriac C."/>
            <person name="Salcher M."/>
            <person name="Ghai R."/>
            <person name="Kavagutti S V."/>
        </authorList>
    </citation>
    <scope>NUCLEOTIDE SEQUENCE</scope>
</reference>